<feature type="compositionally biased region" description="Basic residues" evidence="7">
    <location>
        <begin position="428"/>
        <end position="438"/>
    </location>
</feature>
<dbReference type="PANTHER" id="PTHR43867">
    <property type="entry name" value="CELLULOSE SYNTHASE CATALYTIC SUBUNIT A [UDP-FORMING]"/>
    <property type="match status" value="1"/>
</dbReference>
<name>A0AAV5PDG2_CELCE</name>
<accession>A0AAV5PDG2</accession>
<feature type="transmembrane region" description="Helical" evidence="8">
    <location>
        <begin position="315"/>
        <end position="334"/>
    </location>
</feature>
<proteinExistence type="predicted"/>
<dbReference type="EMBL" id="BSTG01000004">
    <property type="protein sequence ID" value="GLY58340.1"/>
    <property type="molecule type" value="Genomic_DNA"/>
</dbReference>
<comment type="caution">
    <text evidence="9">The sequence shown here is derived from an EMBL/GenBank/DDBJ whole genome shotgun (WGS) entry which is preliminary data.</text>
</comment>
<keyword evidence="6 8" id="KW-0472">Membrane</keyword>
<protein>
    <recommendedName>
        <fullName evidence="11">Glycosyltransferase</fullName>
    </recommendedName>
</protein>
<feature type="transmembrane region" description="Helical" evidence="8">
    <location>
        <begin position="274"/>
        <end position="295"/>
    </location>
</feature>
<dbReference type="InterPro" id="IPR050321">
    <property type="entry name" value="Glycosyltr_2/OpgH_subfam"/>
</dbReference>
<evidence type="ECO:0000256" key="8">
    <source>
        <dbReference type="SAM" id="Phobius"/>
    </source>
</evidence>
<dbReference type="Pfam" id="PF13641">
    <property type="entry name" value="Glyco_tranf_2_3"/>
    <property type="match status" value="1"/>
</dbReference>
<evidence type="ECO:0000313" key="9">
    <source>
        <dbReference type="EMBL" id="GLY58340.1"/>
    </source>
</evidence>
<keyword evidence="4 8" id="KW-0812">Transmembrane</keyword>
<dbReference type="GO" id="GO:0005886">
    <property type="term" value="C:plasma membrane"/>
    <property type="evidence" value="ECO:0007669"/>
    <property type="project" value="TreeGrafter"/>
</dbReference>
<evidence type="ECO:0000256" key="2">
    <source>
        <dbReference type="ARBA" id="ARBA00022676"/>
    </source>
</evidence>
<evidence type="ECO:0000256" key="6">
    <source>
        <dbReference type="ARBA" id="ARBA00023136"/>
    </source>
</evidence>
<evidence type="ECO:0000256" key="7">
    <source>
        <dbReference type="SAM" id="MobiDB-lite"/>
    </source>
</evidence>
<dbReference type="PANTHER" id="PTHR43867:SF2">
    <property type="entry name" value="CELLULOSE SYNTHASE CATALYTIC SUBUNIT A [UDP-FORMING]"/>
    <property type="match status" value="1"/>
</dbReference>
<comment type="subcellular location">
    <subcellularLocation>
        <location evidence="1">Membrane</location>
        <topology evidence="1">Multi-pass membrane protein</topology>
    </subcellularLocation>
</comment>
<evidence type="ECO:0008006" key="11">
    <source>
        <dbReference type="Google" id="ProtNLM"/>
    </source>
</evidence>
<dbReference type="InterPro" id="IPR029044">
    <property type="entry name" value="Nucleotide-diphossugar_trans"/>
</dbReference>
<dbReference type="AlphaFoldDB" id="A0AAV5PDG2"/>
<organism evidence="9 10">
    <name type="scientific">Cellulosimicrobium cellulans</name>
    <name type="common">Arthrobacter luteus</name>
    <dbReference type="NCBI Taxonomy" id="1710"/>
    <lineage>
        <taxon>Bacteria</taxon>
        <taxon>Bacillati</taxon>
        <taxon>Actinomycetota</taxon>
        <taxon>Actinomycetes</taxon>
        <taxon>Micrococcales</taxon>
        <taxon>Promicromonosporaceae</taxon>
        <taxon>Cellulosimicrobium</taxon>
    </lineage>
</organism>
<reference evidence="9" key="1">
    <citation type="submission" date="2023-03" db="EMBL/GenBank/DDBJ databases">
        <title>Cellulosimicrobium cellulans NBRC 103059.</title>
        <authorList>
            <person name="Ichikawa N."/>
            <person name="Sato H."/>
            <person name="Tonouchi N."/>
        </authorList>
    </citation>
    <scope>NUCLEOTIDE SEQUENCE</scope>
    <source>
        <strain evidence="9">NBRC 103059</strain>
    </source>
</reference>
<evidence type="ECO:0000256" key="4">
    <source>
        <dbReference type="ARBA" id="ARBA00022692"/>
    </source>
</evidence>
<evidence type="ECO:0000256" key="3">
    <source>
        <dbReference type="ARBA" id="ARBA00022679"/>
    </source>
</evidence>
<evidence type="ECO:0000313" key="10">
    <source>
        <dbReference type="Proteomes" id="UP001165168"/>
    </source>
</evidence>
<dbReference type="GO" id="GO:0016758">
    <property type="term" value="F:hexosyltransferase activity"/>
    <property type="evidence" value="ECO:0007669"/>
    <property type="project" value="TreeGrafter"/>
</dbReference>
<keyword evidence="3" id="KW-0808">Transferase</keyword>
<feature type="region of interest" description="Disordered" evidence="7">
    <location>
        <begin position="345"/>
        <end position="439"/>
    </location>
</feature>
<feature type="compositionally biased region" description="Basic and acidic residues" evidence="7">
    <location>
        <begin position="399"/>
        <end position="420"/>
    </location>
</feature>
<evidence type="ECO:0000256" key="5">
    <source>
        <dbReference type="ARBA" id="ARBA00022989"/>
    </source>
</evidence>
<gene>
    <name evidence="9" type="ORF">Ccel01_29420</name>
</gene>
<dbReference type="SUPFAM" id="SSF53448">
    <property type="entry name" value="Nucleotide-diphospho-sugar transferases"/>
    <property type="match status" value="1"/>
</dbReference>
<feature type="transmembrane region" description="Helical" evidence="8">
    <location>
        <begin position="240"/>
        <end position="262"/>
    </location>
</feature>
<sequence>MVVVIDDASTDRTAEIADAVARESDRVVVLRRRLPDARVGKGAALNAALDVVRREVARRGLDPHRVIVGVMDADGQLSPGTTDLVGRLFDDDAVGGVQLQVRIRNRQHFLTRVQDIGFWGTSAVAQMGRNQSRSVSLGGNGQFARLAALDSVDGPAWSDSLTEDLDLMISLTVRGWDMRMTSLAHVEQEGPETVRALVRQRTRWAQGHMLCTGRSGEVFRSRQVRQSTALELLLYLWQPWLLALPWSVLAPALLVLAGYAVVEVGVQHGPLAAVGAVIAAYTLAFVPFLWGAWVYSRRSDNYGLLRSYWAHQGAYVLNLVTYVATWRALFRIALGRDTWAKTARVGRGRRATSVSRGTPPLGGTTNPSGTEEQPGRAVNRPAGGQDVGTRTGPAPSGRRRGDDRTATTGDPGRRVSDAHPRAASAPGTRKRPPPRLRGRPLLGGRYWVRTSDLFGVNEARYHCANRPSAWSILA</sequence>
<keyword evidence="5 8" id="KW-1133">Transmembrane helix</keyword>
<keyword evidence="2" id="KW-0328">Glycosyltransferase</keyword>
<evidence type="ECO:0000256" key="1">
    <source>
        <dbReference type="ARBA" id="ARBA00004141"/>
    </source>
</evidence>
<dbReference type="Proteomes" id="UP001165168">
    <property type="component" value="Unassembled WGS sequence"/>
</dbReference>
<dbReference type="Gene3D" id="3.90.550.10">
    <property type="entry name" value="Spore Coat Polysaccharide Biosynthesis Protein SpsA, Chain A"/>
    <property type="match status" value="1"/>
</dbReference>